<dbReference type="Gene3D" id="1.10.10.10">
    <property type="entry name" value="Winged helix-like DNA-binding domain superfamily/Winged helix DNA-binding domain"/>
    <property type="match status" value="1"/>
</dbReference>
<dbReference type="Proteomes" id="UP000312032">
    <property type="component" value="Unassembled WGS sequence"/>
</dbReference>
<reference evidence="2 3" key="1">
    <citation type="submission" date="2019-06" db="EMBL/GenBank/DDBJ databases">
        <authorList>
            <person name="Li J."/>
        </authorList>
    </citation>
    <scope>NUCLEOTIDE SEQUENCE [LARGE SCALE GENOMIC DNA]</scope>
    <source>
        <strain evidence="2 3">LMG 28165</strain>
    </source>
</reference>
<name>A0A5C4U1S9_9CORY</name>
<protein>
    <submittedName>
        <fullName evidence="2">ROK family protein</fullName>
    </submittedName>
</protein>
<dbReference type="InterPro" id="IPR043129">
    <property type="entry name" value="ATPase_NBD"/>
</dbReference>
<dbReference type="PANTHER" id="PTHR18964:SF149">
    <property type="entry name" value="BIFUNCTIONAL UDP-N-ACETYLGLUCOSAMINE 2-EPIMERASE_N-ACETYLMANNOSAMINE KINASE"/>
    <property type="match status" value="1"/>
</dbReference>
<keyword evidence="3" id="KW-1185">Reference proteome</keyword>
<dbReference type="EMBL" id="VDHJ01000014">
    <property type="protein sequence ID" value="TNL95594.1"/>
    <property type="molecule type" value="Genomic_DNA"/>
</dbReference>
<sequence>MGSKLIPLSSEWTDLRNLTNPETAAAHSTSAIRALNKEAVARFALHGKRFTASDVMKSVGLTRATALAVCGDLLNAGWIREVVPLGGNRVGGETVAAKPRRRGRPAQEYQLASFAVAVIGIEAGQHHLTGLVCDLTGEVRVRRWQELSEDDDRLERIRQFRAELMGECPAHARVLCVLGVPAPVGEDGLSPGEPDSFWQVMNPRLGEELDGDVLVFNDANLAAEAEAAAAGDSTDVVALIAGERLGAGVIVDGRLLLGPRGGAGEMRFLTDYFGDEEAHDGMRRLIRKWAQTEIEAGRATELAAGCTAEEVIAACQRGDEVADEIVQRVAVRLARIGNVFGSLLGAMDVAVVGSAVEIAEVVVERARVELDSRANGPVPTLRVSHLGRDIVAKGAVAAGMRHVRENPLYFLG</sequence>
<dbReference type="Gene3D" id="3.30.420.40">
    <property type="match status" value="2"/>
</dbReference>
<dbReference type="OrthoDB" id="3189808at2"/>
<comment type="caution">
    <text evidence="2">The sequence shown here is derived from an EMBL/GenBank/DDBJ whole genome shotgun (WGS) entry which is preliminary data.</text>
</comment>
<evidence type="ECO:0000313" key="2">
    <source>
        <dbReference type="EMBL" id="TNL95594.1"/>
    </source>
</evidence>
<dbReference type="SUPFAM" id="SSF53067">
    <property type="entry name" value="Actin-like ATPase domain"/>
    <property type="match status" value="1"/>
</dbReference>
<evidence type="ECO:0000256" key="1">
    <source>
        <dbReference type="ARBA" id="ARBA00006479"/>
    </source>
</evidence>
<evidence type="ECO:0000313" key="3">
    <source>
        <dbReference type="Proteomes" id="UP000312032"/>
    </source>
</evidence>
<comment type="similarity">
    <text evidence="1">Belongs to the ROK (NagC/XylR) family.</text>
</comment>
<dbReference type="Pfam" id="PF00480">
    <property type="entry name" value="ROK"/>
    <property type="match status" value="1"/>
</dbReference>
<accession>A0A5C4U1S9</accession>
<dbReference type="PANTHER" id="PTHR18964">
    <property type="entry name" value="ROK (REPRESSOR, ORF, KINASE) FAMILY"/>
    <property type="match status" value="1"/>
</dbReference>
<dbReference type="InterPro" id="IPR000600">
    <property type="entry name" value="ROK"/>
</dbReference>
<dbReference type="AlphaFoldDB" id="A0A5C4U1S9"/>
<organism evidence="2 3">
    <name type="scientific">Corynebacterium tapiri</name>
    <dbReference type="NCBI Taxonomy" id="1448266"/>
    <lineage>
        <taxon>Bacteria</taxon>
        <taxon>Bacillati</taxon>
        <taxon>Actinomycetota</taxon>
        <taxon>Actinomycetes</taxon>
        <taxon>Mycobacteriales</taxon>
        <taxon>Corynebacteriaceae</taxon>
        <taxon>Corynebacterium</taxon>
    </lineage>
</organism>
<proteinExistence type="inferred from homology"/>
<dbReference type="InterPro" id="IPR036388">
    <property type="entry name" value="WH-like_DNA-bd_sf"/>
</dbReference>
<gene>
    <name evidence="2" type="ORF">FHE74_09550</name>
</gene>